<evidence type="ECO:0000313" key="1">
    <source>
        <dbReference type="EMBL" id="KAI4312485.1"/>
    </source>
</evidence>
<evidence type="ECO:0000313" key="2">
    <source>
        <dbReference type="Proteomes" id="UP001057402"/>
    </source>
</evidence>
<gene>
    <name evidence="1" type="ORF">MLD38_037291</name>
</gene>
<reference evidence="2" key="1">
    <citation type="journal article" date="2023" name="Front. Plant Sci.">
        <title>Chromosomal-level genome assembly of Melastoma candidum provides insights into trichome evolution.</title>
        <authorList>
            <person name="Zhong Y."/>
            <person name="Wu W."/>
            <person name="Sun C."/>
            <person name="Zou P."/>
            <person name="Liu Y."/>
            <person name="Dai S."/>
            <person name="Zhou R."/>
        </authorList>
    </citation>
    <scope>NUCLEOTIDE SEQUENCE [LARGE SCALE GENOMIC DNA]</scope>
</reference>
<accession>A0ACB9LP42</accession>
<dbReference type="EMBL" id="CM042890">
    <property type="protein sequence ID" value="KAI4312485.1"/>
    <property type="molecule type" value="Genomic_DNA"/>
</dbReference>
<protein>
    <submittedName>
        <fullName evidence="1">Uncharacterized protein</fullName>
    </submittedName>
</protein>
<organism evidence="1 2">
    <name type="scientific">Melastoma candidum</name>
    <dbReference type="NCBI Taxonomy" id="119954"/>
    <lineage>
        <taxon>Eukaryota</taxon>
        <taxon>Viridiplantae</taxon>
        <taxon>Streptophyta</taxon>
        <taxon>Embryophyta</taxon>
        <taxon>Tracheophyta</taxon>
        <taxon>Spermatophyta</taxon>
        <taxon>Magnoliopsida</taxon>
        <taxon>eudicotyledons</taxon>
        <taxon>Gunneridae</taxon>
        <taxon>Pentapetalae</taxon>
        <taxon>rosids</taxon>
        <taxon>malvids</taxon>
        <taxon>Myrtales</taxon>
        <taxon>Melastomataceae</taxon>
        <taxon>Melastomatoideae</taxon>
        <taxon>Melastomateae</taxon>
        <taxon>Melastoma</taxon>
    </lineage>
</organism>
<dbReference type="Proteomes" id="UP001057402">
    <property type="component" value="Chromosome 11"/>
</dbReference>
<keyword evidence="2" id="KW-1185">Reference proteome</keyword>
<proteinExistence type="predicted"/>
<name>A0ACB9LP42_9MYRT</name>
<sequence length="96" mass="10691">MSKSLLRSSASRNPARASSFMSVVSPSFQHSGIYDFTIEFIFIIEFVFTIACDFDSRHVIGLVIATLVNGSSEKCFTIDRTKAQSGFPPRVKRFCS</sequence>
<comment type="caution">
    <text evidence="1">The sequence shown here is derived from an EMBL/GenBank/DDBJ whole genome shotgun (WGS) entry which is preliminary data.</text>
</comment>